<dbReference type="InterPro" id="IPR036291">
    <property type="entry name" value="NAD(P)-bd_dom_sf"/>
</dbReference>
<dbReference type="InterPro" id="IPR010099">
    <property type="entry name" value="SDR39U1"/>
</dbReference>
<name>A0A1W1DBM1_9ZZZZ</name>
<dbReference type="SUPFAM" id="SSF51735">
    <property type="entry name" value="NAD(P)-binding Rossmann-fold domains"/>
    <property type="match status" value="1"/>
</dbReference>
<organism evidence="3">
    <name type="scientific">hydrothermal vent metagenome</name>
    <dbReference type="NCBI Taxonomy" id="652676"/>
    <lineage>
        <taxon>unclassified sequences</taxon>
        <taxon>metagenomes</taxon>
        <taxon>ecological metagenomes</taxon>
    </lineage>
</organism>
<dbReference type="AlphaFoldDB" id="A0A1W1DBM1"/>
<proteinExistence type="predicted"/>
<gene>
    <name evidence="3" type="ORF">MNB_SUP05-10-554</name>
</gene>
<dbReference type="Gene3D" id="3.40.50.720">
    <property type="entry name" value="NAD(P)-binding Rossmann-like Domain"/>
    <property type="match status" value="1"/>
</dbReference>
<reference evidence="3" key="1">
    <citation type="submission" date="2016-10" db="EMBL/GenBank/DDBJ databases">
        <authorList>
            <person name="de Groot N.N."/>
        </authorList>
    </citation>
    <scope>NUCLEOTIDE SEQUENCE</scope>
</reference>
<dbReference type="EMBL" id="FPHQ01000218">
    <property type="protein sequence ID" value="SFV77817.1"/>
    <property type="molecule type" value="Genomic_DNA"/>
</dbReference>
<dbReference type="InterPro" id="IPR013549">
    <property type="entry name" value="DUF1731"/>
</dbReference>
<keyword evidence="3" id="KW-0132">Cell division</keyword>
<sequence>MKILILGGTGLIGGALERHLSTDHEVECVGRSAFVSQNILNKLVQDRDLIIKLSGANIVKRWNSAYKQEIWDSRIVTGKQLKTSLDLLKSKPRIICASAVGFYPESSCDKPFDESCKHPGTGFLSDLVVAWEKHSKNLSKDVLIFRFGVVLSVKGGALSQMLLPFKLGFGGPVAGGKQCFSWIHVDDLLKAFSYAIEHPDLQGVFNLTSPNPVTQGQFGKTLASLLHRPFLLPLFKWQIKLLFGEGSQVLTQGVSVIPTKLLQLGFKFDHAEVTSALKDIISNKK</sequence>
<dbReference type="GO" id="GO:0051301">
    <property type="term" value="P:cell division"/>
    <property type="evidence" value="ECO:0007669"/>
    <property type="project" value="UniProtKB-KW"/>
</dbReference>
<dbReference type="Pfam" id="PF08338">
    <property type="entry name" value="DUF1731"/>
    <property type="match status" value="1"/>
</dbReference>
<keyword evidence="3" id="KW-0131">Cell cycle</keyword>
<evidence type="ECO:0000313" key="3">
    <source>
        <dbReference type="EMBL" id="SFV77817.1"/>
    </source>
</evidence>
<dbReference type="InterPro" id="IPR001509">
    <property type="entry name" value="Epimerase_deHydtase"/>
</dbReference>
<dbReference type="PANTHER" id="PTHR11092:SF0">
    <property type="entry name" value="EPIMERASE FAMILY PROTEIN SDR39U1"/>
    <property type="match status" value="1"/>
</dbReference>
<evidence type="ECO:0000259" key="1">
    <source>
        <dbReference type="Pfam" id="PF01370"/>
    </source>
</evidence>
<dbReference type="PANTHER" id="PTHR11092">
    <property type="entry name" value="SUGAR NUCLEOTIDE EPIMERASE RELATED"/>
    <property type="match status" value="1"/>
</dbReference>
<accession>A0A1W1DBM1</accession>
<feature type="domain" description="NAD-dependent epimerase/dehydratase" evidence="1">
    <location>
        <begin position="3"/>
        <end position="206"/>
    </location>
</feature>
<feature type="domain" description="DUF1731" evidence="2">
    <location>
        <begin position="236"/>
        <end position="280"/>
    </location>
</feature>
<dbReference type="NCBIfam" id="TIGR01777">
    <property type="entry name" value="yfcH"/>
    <property type="match status" value="1"/>
</dbReference>
<protein>
    <submittedName>
        <fullName evidence="3">Cell division inhibitor</fullName>
    </submittedName>
</protein>
<dbReference type="Pfam" id="PF01370">
    <property type="entry name" value="Epimerase"/>
    <property type="match status" value="1"/>
</dbReference>
<evidence type="ECO:0000259" key="2">
    <source>
        <dbReference type="Pfam" id="PF08338"/>
    </source>
</evidence>